<dbReference type="AlphaFoldDB" id="A0A3B5QJ04"/>
<keyword evidence="7 10" id="KW-0030">Aminoacyl-tRNA synthetase</keyword>
<dbReference type="CDD" id="cd07961">
    <property type="entry name" value="Anticodon_Ia_Ile_ABEc"/>
    <property type="match status" value="1"/>
</dbReference>
<dbReference type="FunFam" id="3.40.50.620:FF:000414">
    <property type="entry name" value="Isoleucine--tRNA ligase, cytoplasmic-like"/>
    <property type="match status" value="1"/>
</dbReference>
<keyword evidence="6 10" id="KW-0648">Protein biosynthesis</keyword>
<reference evidence="15" key="2">
    <citation type="journal article" date="2013" name="Nat. Genet.">
        <title>The genome of the platyfish, Xiphophorus maculatus, provides insights into evolutionary adaptation and several complex traits.</title>
        <authorList>
            <person name="Schartl M."/>
            <person name="Walter R.B."/>
            <person name="Shen Y."/>
            <person name="Garcia T."/>
            <person name="Catchen J."/>
            <person name="Amores A."/>
            <person name="Braasch I."/>
            <person name="Chalopin D."/>
            <person name="Volff J.N."/>
            <person name="Lesch K.P."/>
            <person name="Bisazza A."/>
            <person name="Minx P."/>
            <person name="Hillier L."/>
            <person name="Wilson R.K."/>
            <person name="Fuerstenberg S."/>
            <person name="Boore J."/>
            <person name="Searle S."/>
            <person name="Postlethwait J.H."/>
            <person name="Warren W.C."/>
        </authorList>
    </citation>
    <scope>NUCLEOTIDE SEQUENCE [LARGE SCALE GENOMIC DNA]</scope>
    <source>
        <strain evidence="15">JP 163 A</strain>
    </source>
</reference>
<dbReference type="Pfam" id="PF08264">
    <property type="entry name" value="Anticodon_1"/>
    <property type="match status" value="1"/>
</dbReference>
<protein>
    <recommendedName>
        <fullName evidence="2">isoleucine--tRNA ligase</fullName>
        <ecNumber evidence="2">6.1.1.5</ecNumber>
    </recommendedName>
    <alternativeName>
        <fullName evidence="8">Isoleucyl-tRNA synthetase</fullName>
    </alternativeName>
</protein>
<keyword evidence="5 10" id="KW-0067">ATP-binding</keyword>
<dbReference type="Ensembl" id="ENSXMAT00000029041.1">
    <property type="protein sequence ID" value="ENSXMAP00000030908.1"/>
    <property type="gene ID" value="ENSXMAG00000017562.2"/>
</dbReference>
<dbReference type="InterPro" id="IPR023586">
    <property type="entry name" value="Ile-tRNA-ligase_type2"/>
</dbReference>
<reference evidence="14" key="4">
    <citation type="submission" date="2025-09" db="UniProtKB">
        <authorList>
            <consortium name="Ensembl"/>
        </authorList>
    </citation>
    <scope>IDENTIFICATION</scope>
    <source>
        <strain evidence="14">JP 163 A</strain>
    </source>
</reference>
<evidence type="ECO:0000259" key="12">
    <source>
        <dbReference type="Pfam" id="PF08264"/>
    </source>
</evidence>
<dbReference type="FunFam" id="3.40.50.620:FF:000652">
    <property type="entry name" value="Isoleucyl-tRNA synthetase"/>
    <property type="match status" value="1"/>
</dbReference>
<dbReference type="FunFam" id="1.10.730.10:FF:000004">
    <property type="entry name" value="Isoleucyl-tRNA synthetase, cytoplasmic"/>
    <property type="match status" value="1"/>
</dbReference>
<dbReference type="InterPro" id="IPR033709">
    <property type="entry name" value="Anticodon_Ile_ABEc"/>
</dbReference>
<dbReference type="InterPro" id="IPR057033">
    <property type="entry name" value="Ubiquitin_IARS1"/>
</dbReference>
<dbReference type="SUPFAM" id="SSF52374">
    <property type="entry name" value="Nucleotidylyl transferase"/>
    <property type="match status" value="1"/>
</dbReference>
<dbReference type="GO" id="GO:0004822">
    <property type="term" value="F:isoleucine-tRNA ligase activity"/>
    <property type="evidence" value="ECO:0007669"/>
    <property type="project" value="UniProtKB-EC"/>
</dbReference>
<dbReference type="InterPro" id="IPR002300">
    <property type="entry name" value="aa-tRNA-synth_Ia"/>
</dbReference>
<comment type="catalytic activity">
    <reaction evidence="9">
        <text>tRNA(Ile) + L-isoleucine + ATP = L-isoleucyl-tRNA(Ile) + AMP + diphosphate</text>
        <dbReference type="Rhea" id="RHEA:11060"/>
        <dbReference type="Rhea" id="RHEA-COMP:9666"/>
        <dbReference type="Rhea" id="RHEA-COMP:9695"/>
        <dbReference type="ChEBI" id="CHEBI:30616"/>
        <dbReference type="ChEBI" id="CHEBI:33019"/>
        <dbReference type="ChEBI" id="CHEBI:58045"/>
        <dbReference type="ChEBI" id="CHEBI:78442"/>
        <dbReference type="ChEBI" id="CHEBI:78528"/>
        <dbReference type="ChEBI" id="CHEBI:456215"/>
        <dbReference type="EC" id="6.1.1.5"/>
    </reaction>
</comment>
<keyword evidence="15" id="KW-1185">Reference proteome</keyword>
<dbReference type="CDD" id="cd00818">
    <property type="entry name" value="IleRS_core"/>
    <property type="match status" value="1"/>
</dbReference>
<dbReference type="Proteomes" id="UP000002852">
    <property type="component" value="Unassembled WGS sequence"/>
</dbReference>
<dbReference type="PRINTS" id="PR00984">
    <property type="entry name" value="TRNASYNTHILE"/>
</dbReference>
<evidence type="ECO:0000256" key="7">
    <source>
        <dbReference type="ARBA" id="ARBA00023146"/>
    </source>
</evidence>
<dbReference type="GO" id="GO:0002161">
    <property type="term" value="F:aminoacyl-tRNA deacylase activity"/>
    <property type="evidence" value="ECO:0007669"/>
    <property type="project" value="InterPro"/>
</dbReference>
<keyword evidence="3 10" id="KW-0436">Ligase</keyword>
<accession>A0A3B5QJ04</accession>
<dbReference type="Pfam" id="PF00133">
    <property type="entry name" value="tRNA-synt_1"/>
    <property type="match status" value="2"/>
</dbReference>
<dbReference type="GO" id="GO:0006428">
    <property type="term" value="P:isoleucyl-tRNA aminoacylation"/>
    <property type="evidence" value="ECO:0007669"/>
    <property type="project" value="InterPro"/>
</dbReference>
<dbReference type="InterPro" id="IPR013155">
    <property type="entry name" value="M/V/L/I-tRNA-synth_anticd-bd"/>
</dbReference>
<name>A0A3B5QJ04_XIPMA</name>
<proteinExistence type="inferred from homology"/>
<evidence type="ECO:0000256" key="8">
    <source>
        <dbReference type="ARBA" id="ARBA00032665"/>
    </source>
</evidence>
<dbReference type="InterPro" id="IPR009080">
    <property type="entry name" value="tRNAsynth_Ia_anticodon-bd"/>
</dbReference>
<evidence type="ECO:0000256" key="9">
    <source>
        <dbReference type="ARBA" id="ARBA00048359"/>
    </source>
</evidence>
<dbReference type="EC" id="6.1.1.5" evidence="2"/>
<sequence length="1208" mass="138250">MVEPVPESISFPSEEEKIMQFWQERDCFQECLKQSKNRPRYTFYDGPPFATGLPHYGHILAGTIKDIVTRFAHQSGFHVDRRFGWDCHGLPVEYEIDKTLGIKGPEDVAKMGIAEYNKQCRSIVMRYSHEWESSVRRMGRWIDFKNDYKTLYPWFMESVWWVFKQLYDKGLVYQGVKVMPFSTACNTPLSNFESHQNYKDVQDPSVIVSFPLVESENVSLIAWTTTPWTLPSNLALCVNPEFLYVQVKGERLFPGKVLKGKKYKPLFLYFSKCAEKGAFQVVMDNYVKEEEGTGVVHQAPYFGADDYRVCTEYNIIQRDQAPICPVDASGCFTSEVTDFAGQYVKDADKNIIKFLKEKGRLVNASTFKHNYPFCWRSDTPLIYKAVPSWFVRVEHMVDKLLDCNGKCYWVPEFVREKRFGNWLRDARDWAISRNRYWGTPIPLWVSDDFEEVVCVGSMAELEELTGVKVTDLHRENIDSLTIPSRCGKGVLRRVTEVFDCWFESGSMPYAQVHYPFENRKEFEDTFPADFIAEGIDQTRGCDGQKMSKRKKNYPDPGLIVQNYGADALRLYLINSPVVRAENLRFKEDGVRDVLKDVFLPWYNAYRFLVQNVQRLQKEEEIQFLYNENTVKQSDNIMDKWIQSFTQSLIQFFKAEMDAYRLYTVVPRLVKFVDMLTNWYVRTNRRRLKGESGTEDCLWALETLFSVLFSMCRLMAPFTPFITEMMYQNLRHLIDPAAVEEKDSNSIHYLMLPQVRDNLIDKRIESAVSQMQSVIELGRVIRDRKTLPVKYPLKEVVVIHQDPEALKDIQSLEKYILEELNVRQLTLSTDKNKYGIRLRAEPDHMVLGKRLKGAFKAVTASIKELTSEQLEAFQKTGSIVVDGHELHEEDLRLMYTFDQTSGSAAQYEAHSDAQVLVLLDVTPDQSMVDEGVAREVINRIQKLRKKAHLVPSDEISVYYRCQPEGEYLGSVIEAHTDFILATTKAPLLPFPVPKTASVIIEEKTQLKGSDLAFTIVKGSSLSQTPPNGPACAYVNLRVKVNNTEQGKGVVLLENPKGDNRLDLDKLRKVCSSIFGINNTQLRFFSDQTDLQAHSGKTLLVTSGPSSPGAVPTADTLLCPYVNLLLCNAQPAECQAGDVGTLLLVNPVGQNELDHSGLLSEAAKVFGLRSRRLKLYLDQDFTSELPAESSVKSLHTKTLYVRVFPTTAEA</sequence>
<reference evidence="15" key="1">
    <citation type="submission" date="2012-01" db="EMBL/GenBank/DDBJ databases">
        <authorList>
            <person name="Walter R."/>
            <person name="Schartl M."/>
            <person name="Warren W."/>
        </authorList>
    </citation>
    <scope>NUCLEOTIDE SEQUENCE [LARGE SCALE GENOMIC DNA]</scope>
    <source>
        <strain evidence="15">JP 163 A</strain>
    </source>
</reference>
<dbReference type="Gene3D" id="3.40.50.620">
    <property type="entry name" value="HUPs"/>
    <property type="match status" value="3"/>
</dbReference>
<feature type="domain" description="Methionyl/Valyl/Leucyl/Isoleucyl-tRNA synthetase anticodon-binding" evidence="12">
    <location>
        <begin position="638"/>
        <end position="794"/>
    </location>
</feature>
<dbReference type="Pfam" id="PF19302">
    <property type="entry name" value="DUF5915"/>
    <property type="match status" value="1"/>
</dbReference>
<dbReference type="SUPFAM" id="SSF50677">
    <property type="entry name" value="ValRS/IleRS/LeuRS editing domain"/>
    <property type="match status" value="1"/>
</dbReference>
<evidence type="ECO:0000259" key="13">
    <source>
        <dbReference type="Pfam" id="PF23567"/>
    </source>
</evidence>
<evidence type="ECO:0000256" key="1">
    <source>
        <dbReference type="ARBA" id="ARBA00005594"/>
    </source>
</evidence>
<evidence type="ECO:0000313" key="15">
    <source>
        <dbReference type="Proteomes" id="UP000002852"/>
    </source>
</evidence>
<evidence type="ECO:0000256" key="10">
    <source>
        <dbReference type="RuleBase" id="RU363035"/>
    </source>
</evidence>
<dbReference type="InterPro" id="IPR002301">
    <property type="entry name" value="Ile-tRNA-ligase"/>
</dbReference>
<reference evidence="14" key="3">
    <citation type="submission" date="2025-08" db="UniProtKB">
        <authorList>
            <consortium name="Ensembl"/>
        </authorList>
    </citation>
    <scope>IDENTIFICATION</scope>
    <source>
        <strain evidence="14">JP 163 A</strain>
    </source>
</reference>
<dbReference type="InterPro" id="IPR001412">
    <property type="entry name" value="aa-tRNA-synth_I_CS"/>
</dbReference>
<dbReference type="Gene3D" id="1.10.730.10">
    <property type="entry name" value="Isoleucyl-tRNA Synthetase, Domain 1"/>
    <property type="match status" value="1"/>
</dbReference>
<evidence type="ECO:0000259" key="11">
    <source>
        <dbReference type="Pfam" id="PF00133"/>
    </source>
</evidence>
<dbReference type="PROSITE" id="PS00178">
    <property type="entry name" value="AA_TRNA_LIGASE_I"/>
    <property type="match status" value="1"/>
</dbReference>
<evidence type="ECO:0000313" key="14">
    <source>
        <dbReference type="Ensembl" id="ENSXMAP00000030908.1"/>
    </source>
</evidence>
<comment type="similarity">
    <text evidence="1 10">Belongs to the class-I aminoacyl-tRNA synthetase family.</text>
</comment>
<feature type="domain" description="Aminoacyl-tRNA synthetase class Ia" evidence="11">
    <location>
        <begin position="542"/>
        <end position="583"/>
    </location>
</feature>
<feature type="domain" description="Aminoacyl-tRNA synthetase class Ia" evidence="11">
    <location>
        <begin position="18"/>
        <end position="540"/>
    </location>
</feature>
<evidence type="ECO:0000256" key="3">
    <source>
        <dbReference type="ARBA" id="ARBA00022598"/>
    </source>
</evidence>
<dbReference type="SUPFAM" id="SSF47323">
    <property type="entry name" value="Anticodon-binding domain of a subclass of class I aminoacyl-tRNA synthetases"/>
    <property type="match status" value="1"/>
</dbReference>
<dbReference type="InterPro" id="IPR009008">
    <property type="entry name" value="Val/Leu/Ile-tRNA-synth_edit"/>
</dbReference>
<keyword evidence="4 10" id="KW-0547">Nucleotide-binding</keyword>
<evidence type="ECO:0000256" key="6">
    <source>
        <dbReference type="ARBA" id="ARBA00022917"/>
    </source>
</evidence>
<feature type="domain" description="Isoleucine--tRNA ligase cytoplasmic ubiquitin-like" evidence="13">
    <location>
        <begin position="1115"/>
        <end position="1205"/>
    </location>
</feature>
<dbReference type="GO" id="GO:0005524">
    <property type="term" value="F:ATP binding"/>
    <property type="evidence" value="ECO:0007669"/>
    <property type="project" value="UniProtKB-KW"/>
</dbReference>
<evidence type="ECO:0000256" key="4">
    <source>
        <dbReference type="ARBA" id="ARBA00022741"/>
    </source>
</evidence>
<evidence type="ECO:0000256" key="5">
    <source>
        <dbReference type="ARBA" id="ARBA00022840"/>
    </source>
</evidence>
<dbReference type="PANTHER" id="PTHR42780">
    <property type="entry name" value="SOLEUCYL-TRNA SYNTHETASE"/>
    <property type="match status" value="1"/>
</dbReference>
<dbReference type="PANTHER" id="PTHR42780:SF1">
    <property type="entry name" value="ISOLEUCINE--TRNA LIGASE, CYTOPLASMIC"/>
    <property type="match status" value="1"/>
</dbReference>
<dbReference type="GO" id="GO:0000049">
    <property type="term" value="F:tRNA binding"/>
    <property type="evidence" value="ECO:0007669"/>
    <property type="project" value="InterPro"/>
</dbReference>
<feature type="domain" description="Isoleucine--tRNA ligase cytoplasmic ubiquitin-like" evidence="13">
    <location>
        <begin position="1027"/>
        <end position="1104"/>
    </location>
</feature>
<dbReference type="Gene3D" id="3.90.740.10">
    <property type="entry name" value="Valyl/Leucyl/Isoleucyl-tRNA synthetase, editing domain"/>
    <property type="match status" value="1"/>
</dbReference>
<evidence type="ECO:0000256" key="2">
    <source>
        <dbReference type="ARBA" id="ARBA00013165"/>
    </source>
</evidence>
<organism evidence="14 15">
    <name type="scientific">Xiphophorus maculatus</name>
    <name type="common">Southern platyfish</name>
    <name type="synonym">Platypoecilus maculatus</name>
    <dbReference type="NCBI Taxonomy" id="8083"/>
    <lineage>
        <taxon>Eukaryota</taxon>
        <taxon>Metazoa</taxon>
        <taxon>Chordata</taxon>
        <taxon>Craniata</taxon>
        <taxon>Vertebrata</taxon>
        <taxon>Euteleostomi</taxon>
        <taxon>Actinopterygii</taxon>
        <taxon>Neopterygii</taxon>
        <taxon>Teleostei</taxon>
        <taxon>Neoteleostei</taxon>
        <taxon>Acanthomorphata</taxon>
        <taxon>Ovalentaria</taxon>
        <taxon>Atherinomorphae</taxon>
        <taxon>Cyprinodontiformes</taxon>
        <taxon>Poeciliidae</taxon>
        <taxon>Poeciliinae</taxon>
        <taxon>Xiphophorus</taxon>
    </lineage>
</organism>
<dbReference type="InterPro" id="IPR014729">
    <property type="entry name" value="Rossmann-like_a/b/a_fold"/>
</dbReference>
<dbReference type="GeneTree" id="ENSGT00550000074921"/>
<dbReference type="Pfam" id="PF23567">
    <property type="entry name" value="Ubiquitin_IARS1"/>
    <property type="match status" value="2"/>
</dbReference>